<dbReference type="PROSITE" id="PS51257">
    <property type="entry name" value="PROKAR_LIPOPROTEIN"/>
    <property type="match status" value="1"/>
</dbReference>
<organism evidence="3 4">
    <name type="scientific">Stygiobacter electus</name>
    <dbReference type="NCBI Taxonomy" id="3032292"/>
    <lineage>
        <taxon>Bacteria</taxon>
        <taxon>Pseudomonadati</taxon>
        <taxon>Ignavibacteriota</taxon>
        <taxon>Ignavibacteria</taxon>
        <taxon>Ignavibacteriales</taxon>
        <taxon>Melioribacteraceae</taxon>
        <taxon>Stygiobacter</taxon>
    </lineage>
</organism>
<name>A0AAE3P356_9BACT</name>
<dbReference type="Pfam" id="PF13525">
    <property type="entry name" value="YfiO"/>
    <property type="match status" value="1"/>
</dbReference>
<dbReference type="Gene3D" id="1.25.40.10">
    <property type="entry name" value="Tetratricopeptide repeat domain"/>
    <property type="match status" value="1"/>
</dbReference>
<sequence>MKKIFYFFILIIMIGCSSNNDKKFYDEGLKLYNEKKYNEALNKFQQVLNENTSGEFREKSLMLIGTMYYMYQVPNVGQMESNRKAVDYFRLLYKEYPNSKDAPKALFLSGFILANNLNKLEEAKLAYQEFLKKFPDNEFAVSTKTELENLGKSPDEILQKKLSKK</sequence>
<gene>
    <name evidence="3" type="ORF">P0M35_12150</name>
</gene>
<feature type="domain" description="Outer membrane lipoprotein BamD-like" evidence="2">
    <location>
        <begin position="19"/>
        <end position="150"/>
    </location>
</feature>
<dbReference type="InterPro" id="IPR039565">
    <property type="entry name" value="BamD-like"/>
</dbReference>
<dbReference type="InterPro" id="IPR011990">
    <property type="entry name" value="TPR-like_helical_dom_sf"/>
</dbReference>
<evidence type="ECO:0000313" key="4">
    <source>
        <dbReference type="Proteomes" id="UP001221302"/>
    </source>
</evidence>
<evidence type="ECO:0000259" key="2">
    <source>
        <dbReference type="Pfam" id="PF13525"/>
    </source>
</evidence>
<dbReference type="EMBL" id="JARGDL010000021">
    <property type="protein sequence ID" value="MDF1612907.1"/>
    <property type="molecule type" value="Genomic_DNA"/>
</dbReference>
<reference evidence="3" key="1">
    <citation type="submission" date="2023-03" db="EMBL/GenBank/DDBJ databases">
        <title>Stygiobacter electus gen. nov., sp. nov., facultatively anaerobic thermotolerant bacterium of the class Ignavibacteria from a well of Yessentuki mineral water deposit.</title>
        <authorList>
            <person name="Podosokorskaya O.A."/>
            <person name="Elcheninov A.G."/>
            <person name="Petrova N.F."/>
            <person name="Zavarzina D.G."/>
            <person name="Kublanov I.V."/>
            <person name="Merkel A.Y."/>
        </authorList>
    </citation>
    <scope>NUCLEOTIDE SEQUENCE</scope>
    <source>
        <strain evidence="3">09-Me</strain>
    </source>
</reference>
<dbReference type="AlphaFoldDB" id="A0AAE3P356"/>
<keyword evidence="1" id="KW-0732">Signal</keyword>
<proteinExistence type="predicted"/>
<dbReference type="Proteomes" id="UP001221302">
    <property type="component" value="Unassembled WGS sequence"/>
</dbReference>
<evidence type="ECO:0000313" key="3">
    <source>
        <dbReference type="EMBL" id="MDF1612907.1"/>
    </source>
</evidence>
<comment type="caution">
    <text evidence="3">The sequence shown here is derived from an EMBL/GenBank/DDBJ whole genome shotgun (WGS) entry which is preliminary data.</text>
</comment>
<accession>A0AAE3P356</accession>
<protein>
    <submittedName>
        <fullName evidence="3">Tetratricopeptide repeat protein</fullName>
    </submittedName>
</protein>
<keyword evidence="4" id="KW-1185">Reference proteome</keyword>
<evidence type="ECO:0000256" key="1">
    <source>
        <dbReference type="ARBA" id="ARBA00022729"/>
    </source>
</evidence>
<dbReference type="RefSeq" id="WP_321536678.1">
    <property type="nucleotide sequence ID" value="NZ_JARGDL010000021.1"/>
</dbReference>
<dbReference type="SUPFAM" id="SSF48452">
    <property type="entry name" value="TPR-like"/>
    <property type="match status" value="1"/>
</dbReference>